<proteinExistence type="predicted"/>
<keyword evidence="2" id="KW-1185">Reference proteome</keyword>
<sequence length="140" mass="16615">MIRRSSIIAINDGNRYLLYHDVNWDCDFFPNHTTAATEPENVRLLAEYLSNGFDIPQDDFTLTRIGSESHDKYSTEHHETRHYEYTLYKANIKRMPDAWKTDRFHVDSKDCVWMTTDRMLADPVIRERNSDVIGMVRDRL</sequence>
<dbReference type="RefSeq" id="WP_163197112.1">
    <property type="nucleotide sequence ID" value="NZ_WHZV01000005.1"/>
</dbReference>
<gene>
    <name evidence="1" type="ORF">GFD21_06390</name>
</gene>
<evidence type="ECO:0008006" key="3">
    <source>
        <dbReference type="Google" id="ProtNLM"/>
    </source>
</evidence>
<evidence type="ECO:0000313" key="2">
    <source>
        <dbReference type="Proteomes" id="UP000483293"/>
    </source>
</evidence>
<organism evidence="1 2">
    <name type="scientific">Bifidobacterium platyrrhinorum</name>
    <dbReference type="NCBI Taxonomy" id="2661628"/>
    <lineage>
        <taxon>Bacteria</taxon>
        <taxon>Bacillati</taxon>
        <taxon>Actinomycetota</taxon>
        <taxon>Actinomycetes</taxon>
        <taxon>Bifidobacteriales</taxon>
        <taxon>Bifidobacteriaceae</taxon>
        <taxon>Bifidobacterium</taxon>
    </lineage>
</organism>
<protein>
    <recommendedName>
        <fullName evidence="3">NUDIX hydrolase</fullName>
    </recommendedName>
</protein>
<name>A0A6L9SSC9_9BIFI</name>
<reference evidence="1 2" key="1">
    <citation type="submission" date="2019-10" db="EMBL/GenBank/DDBJ databases">
        <title>Bifidobacterium from non-human primates.</title>
        <authorList>
            <person name="Modesto M."/>
        </authorList>
    </citation>
    <scope>NUCLEOTIDE SEQUENCE [LARGE SCALE GENOMIC DNA]</scope>
    <source>
        <strain evidence="1 2">SMA15</strain>
    </source>
</reference>
<dbReference type="AlphaFoldDB" id="A0A6L9SSC9"/>
<evidence type="ECO:0000313" key="1">
    <source>
        <dbReference type="EMBL" id="NEG55398.1"/>
    </source>
</evidence>
<dbReference type="Proteomes" id="UP000483293">
    <property type="component" value="Unassembled WGS sequence"/>
</dbReference>
<dbReference type="EMBL" id="WHZV01000005">
    <property type="protein sequence ID" value="NEG55398.1"/>
    <property type="molecule type" value="Genomic_DNA"/>
</dbReference>
<comment type="caution">
    <text evidence="1">The sequence shown here is derived from an EMBL/GenBank/DDBJ whole genome shotgun (WGS) entry which is preliminary data.</text>
</comment>
<accession>A0A6L9SSC9</accession>